<dbReference type="PANTHER" id="PTHR43603:SF1">
    <property type="entry name" value="ZINC-REGULATED GTPASE METALLOPROTEIN ACTIVATOR 1"/>
    <property type="match status" value="1"/>
</dbReference>
<dbReference type="EMBL" id="CP151506">
    <property type="protein sequence ID" value="WZN62558.1"/>
    <property type="molecule type" value="Genomic_DNA"/>
</dbReference>
<dbReference type="InterPro" id="IPR027417">
    <property type="entry name" value="P-loop_NTPase"/>
</dbReference>
<dbReference type="InterPro" id="IPR003495">
    <property type="entry name" value="CobW/HypB/UreG_nucleotide-bd"/>
</dbReference>
<evidence type="ECO:0000256" key="1">
    <source>
        <dbReference type="SAM" id="MobiDB-lite"/>
    </source>
</evidence>
<gene>
    <name evidence="3" type="ORF">HKI87_06g40950</name>
</gene>
<keyword evidence="4" id="KW-1185">Reference proteome</keyword>
<dbReference type="SUPFAM" id="SSF52540">
    <property type="entry name" value="P-loop containing nucleoside triphosphate hydrolases"/>
    <property type="match status" value="1"/>
</dbReference>
<evidence type="ECO:0000259" key="2">
    <source>
        <dbReference type="SMART" id="SM00833"/>
    </source>
</evidence>
<proteinExistence type="predicted"/>
<feature type="region of interest" description="Disordered" evidence="1">
    <location>
        <begin position="1"/>
        <end position="21"/>
    </location>
</feature>
<reference evidence="3 4" key="1">
    <citation type="submission" date="2024-03" db="EMBL/GenBank/DDBJ databases">
        <title>Complete genome sequence of the green alga Chloropicon roscoffensis RCC1871.</title>
        <authorList>
            <person name="Lemieux C."/>
            <person name="Pombert J.-F."/>
            <person name="Otis C."/>
            <person name="Turmel M."/>
        </authorList>
    </citation>
    <scope>NUCLEOTIDE SEQUENCE [LARGE SCALE GENOMIC DNA]</scope>
    <source>
        <strain evidence="3 4">RCC1871</strain>
    </source>
</reference>
<protein>
    <submittedName>
        <fullName evidence="3">Cobalamin synthesis protein CobW</fullName>
    </submittedName>
</protein>
<dbReference type="SMART" id="SM00833">
    <property type="entry name" value="CobW_C"/>
    <property type="match status" value="1"/>
</dbReference>
<dbReference type="AlphaFoldDB" id="A0AAX4P8V7"/>
<evidence type="ECO:0000313" key="3">
    <source>
        <dbReference type="EMBL" id="WZN62558.1"/>
    </source>
</evidence>
<sequence length="589" mass="64452">METSSHRMECGPGGDPTDSGEVTAAVMADDAPEPHGAKLPVTVLSGFLGSGKTTLLKHVLENRDERRCAVLVNDLGSVNLDEKLIKESGLVRRDEELIELSNGCMCCTRRDDLVQEVRRVVAAGGEKPFECLVVESSGVSDPAQVVDAFMTDPELGEVACVDTLVTVVDAANFQSNFYALEDGVASAGAARRGVSELLVSQVEFASLVVLNKCDLASESDLSEARRTIRRLNPTAEVVETTQSRVEVDKVLGFGRRAADLQRAMDGAGWLRLIKGIDEDGKREDGPAGKKGLTHTEDYGLQNFVYRRRRPFHPKRLRDLLSELFLVMEIPAQEGHDGHEHDAQGRCVLPEGGGGGGREEVRAWREASEAKRKRIEGDLGKILRSKGSLWLASRHWAMCDWGQAGVVGRFGLAMPWFATIPEEHWPDSDEAVAAIRQDFVPRREEEAAERVNVAECAMSSKPQAQAEAERAAPCCERGCCGGAKRAEAKPERHEALEIGDRRQEVVFIGVGLREGAIVSALDSCLLTDSELKRQHAWQVTSLEATQEVEARVEAQHEGDEGALEEAMERAMGDLDLPPSPFEEVDPWEPF</sequence>
<dbReference type="InterPro" id="IPR051927">
    <property type="entry name" value="Zn_Chap_cDPG_Synth"/>
</dbReference>
<dbReference type="InterPro" id="IPR011629">
    <property type="entry name" value="CobW-like_C"/>
</dbReference>
<dbReference type="CDD" id="cd03112">
    <property type="entry name" value="CobW-like"/>
    <property type="match status" value="1"/>
</dbReference>
<accession>A0AAX4P8V7</accession>
<feature type="domain" description="CobW C-terminal" evidence="2">
    <location>
        <begin position="300"/>
        <end position="524"/>
    </location>
</feature>
<dbReference type="Pfam" id="PF02492">
    <property type="entry name" value="cobW"/>
    <property type="match status" value="1"/>
</dbReference>
<dbReference type="Pfam" id="PF07683">
    <property type="entry name" value="CobW_C"/>
    <property type="match status" value="1"/>
</dbReference>
<organism evidence="3 4">
    <name type="scientific">Chloropicon roscoffensis</name>
    <dbReference type="NCBI Taxonomy" id="1461544"/>
    <lineage>
        <taxon>Eukaryota</taxon>
        <taxon>Viridiplantae</taxon>
        <taxon>Chlorophyta</taxon>
        <taxon>Chloropicophyceae</taxon>
        <taxon>Chloropicales</taxon>
        <taxon>Chloropicaceae</taxon>
        <taxon>Chloropicon</taxon>
    </lineage>
</organism>
<dbReference type="SUPFAM" id="SSF90002">
    <property type="entry name" value="Hypothetical protein YjiA, C-terminal domain"/>
    <property type="match status" value="1"/>
</dbReference>
<evidence type="ECO:0000313" key="4">
    <source>
        <dbReference type="Proteomes" id="UP001472866"/>
    </source>
</evidence>
<dbReference type="Gene3D" id="3.40.50.300">
    <property type="entry name" value="P-loop containing nucleotide triphosphate hydrolases"/>
    <property type="match status" value="1"/>
</dbReference>
<dbReference type="Proteomes" id="UP001472866">
    <property type="component" value="Chromosome 06"/>
</dbReference>
<name>A0AAX4P8V7_9CHLO</name>
<dbReference type="PANTHER" id="PTHR43603">
    <property type="entry name" value="COBW DOMAIN-CONTAINING PROTEIN DDB_G0274527"/>
    <property type="match status" value="1"/>
</dbReference>